<keyword evidence="2 7" id="KW-0808">Transferase</keyword>
<feature type="domain" description="Menaquinone biosynthesis protein MenD middle" evidence="10">
    <location>
        <begin position="220"/>
        <end position="401"/>
    </location>
</feature>
<comment type="caution">
    <text evidence="11">The sequence shown here is derived from an EMBL/GenBank/DDBJ whole genome shotgun (WGS) entry which is preliminary data.</text>
</comment>
<evidence type="ECO:0000313" key="11">
    <source>
        <dbReference type="EMBL" id="GAA0500281.1"/>
    </source>
</evidence>
<keyword evidence="4 7" id="KW-0460">Magnesium</keyword>
<dbReference type="Pfam" id="PF02775">
    <property type="entry name" value="TPP_enzyme_C"/>
    <property type="match status" value="1"/>
</dbReference>
<evidence type="ECO:0000256" key="4">
    <source>
        <dbReference type="ARBA" id="ARBA00022842"/>
    </source>
</evidence>
<proteinExistence type="inferred from homology"/>
<dbReference type="PANTHER" id="PTHR42916">
    <property type="entry name" value="2-SUCCINYL-5-ENOLPYRUVYL-6-HYDROXY-3-CYCLOHEXENE-1-CARBOXYLATE SYNTHASE"/>
    <property type="match status" value="1"/>
</dbReference>
<evidence type="ECO:0000259" key="10">
    <source>
        <dbReference type="Pfam" id="PF16582"/>
    </source>
</evidence>
<name>A0ABN1BLA9_9BACI</name>
<dbReference type="RefSeq" id="WP_343842691.1">
    <property type="nucleotide sequence ID" value="NZ_BAAADO010000006.1"/>
</dbReference>
<comment type="function">
    <text evidence="7">Catalyzes the thiamine diphosphate-dependent decarboxylation of 2-oxoglutarate and the subsequent addition of the resulting succinic semialdehyde-thiamine pyrophosphate anion to isochorismate to yield 2-succinyl-5-enolpyruvyl-6-hydroxy-3-cyclohexene-1-carboxylate (SEPHCHC).</text>
</comment>
<evidence type="ECO:0000256" key="2">
    <source>
        <dbReference type="ARBA" id="ARBA00022679"/>
    </source>
</evidence>
<dbReference type="Gene3D" id="3.40.50.970">
    <property type="match status" value="2"/>
</dbReference>
<gene>
    <name evidence="7 11" type="primary">menD</name>
    <name evidence="11" type="ORF">GCM10008986_29480</name>
</gene>
<dbReference type="CDD" id="cd07037">
    <property type="entry name" value="TPP_PYR_MenD"/>
    <property type="match status" value="1"/>
</dbReference>
<dbReference type="SUPFAM" id="SSF52518">
    <property type="entry name" value="Thiamin diphosphate-binding fold (THDP-binding)"/>
    <property type="match status" value="2"/>
</dbReference>
<dbReference type="SUPFAM" id="SSF52467">
    <property type="entry name" value="DHS-like NAD/FAD-binding domain"/>
    <property type="match status" value="1"/>
</dbReference>
<dbReference type="InterPro" id="IPR029035">
    <property type="entry name" value="DHS-like_NAD/FAD-binding_dom"/>
</dbReference>
<feature type="domain" description="Thiamine pyrophosphate enzyme N-terminal TPP-binding" evidence="9">
    <location>
        <begin position="13"/>
        <end position="125"/>
    </location>
</feature>
<dbReference type="Pfam" id="PF02776">
    <property type="entry name" value="TPP_enzyme_N"/>
    <property type="match status" value="1"/>
</dbReference>
<dbReference type="InterPro" id="IPR029061">
    <property type="entry name" value="THDP-binding"/>
</dbReference>
<keyword evidence="12" id="KW-1185">Reference proteome</keyword>
<dbReference type="InterPro" id="IPR032264">
    <property type="entry name" value="MenD_middle"/>
</dbReference>
<comment type="similarity">
    <text evidence="7">Belongs to the TPP enzyme family. MenD subfamily.</text>
</comment>
<dbReference type="Gene3D" id="3.40.50.1220">
    <property type="entry name" value="TPP-binding domain"/>
    <property type="match status" value="1"/>
</dbReference>
<dbReference type="PIRSF" id="PIRSF004983">
    <property type="entry name" value="MenD"/>
    <property type="match status" value="1"/>
</dbReference>
<dbReference type="EMBL" id="BAAADO010000006">
    <property type="protein sequence ID" value="GAA0500281.1"/>
    <property type="molecule type" value="Genomic_DNA"/>
</dbReference>
<dbReference type="InterPro" id="IPR011766">
    <property type="entry name" value="TPP_enzyme_TPP-bd"/>
</dbReference>
<evidence type="ECO:0000259" key="9">
    <source>
        <dbReference type="Pfam" id="PF02776"/>
    </source>
</evidence>
<organism evidence="11 12">
    <name type="scientific">Salinibacillus aidingensis</name>
    <dbReference type="NCBI Taxonomy" id="237684"/>
    <lineage>
        <taxon>Bacteria</taxon>
        <taxon>Bacillati</taxon>
        <taxon>Bacillota</taxon>
        <taxon>Bacilli</taxon>
        <taxon>Bacillales</taxon>
        <taxon>Bacillaceae</taxon>
        <taxon>Salinibacillus</taxon>
    </lineage>
</organism>
<dbReference type="Pfam" id="PF16582">
    <property type="entry name" value="TPP_enzyme_M_2"/>
    <property type="match status" value="1"/>
</dbReference>
<reference evidence="11 12" key="1">
    <citation type="journal article" date="2019" name="Int. J. Syst. Evol. Microbiol.">
        <title>The Global Catalogue of Microorganisms (GCM) 10K type strain sequencing project: providing services to taxonomists for standard genome sequencing and annotation.</title>
        <authorList>
            <consortium name="The Broad Institute Genomics Platform"/>
            <consortium name="The Broad Institute Genome Sequencing Center for Infectious Disease"/>
            <person name="Wu L."/>
            <person name="Ma J."/>
        </authorList>
    </citation>
    <scope>NUCLEOTIDE SEQUENCE [LARGE SCALE GENOMIC DNA]</scope>
    <source>
        <strain evidence="11 12">JCM 12389</strain>
    </source>
</reference>
<evidence type="ECO:0000256" key="7">
    <source>
        <dbReference type="HAMAP-Rule" id="MF_01659"/>
    </source>
</evidence>
<comment type="cofactor">
    <cofactor evidence="7">
        <name>thiamine diphosphate</name>
        <dbReference type="ChEBI" id="CHEBI:58937"/>
    </cofactor>
    <text evidence="7">Binds 1 thiamine pyrophosphate per subunit.</text>
</comment>
<keyword evidence="5 7" id="KW-0786">Thiamine pyrophosphate</keyword>
<keyword evidence="6 7" id="KW-0464">Manganese</keyword>
<protein>
    <recommendedName>
        <fullName evidence="7">2-succinyl-5-enolpyruvyl-6-hydroxy-3-cyclohexene-1-carboxylate synthase</fullName>
        <shortName evidence="7">SEPHCHC synthase</shortName>
        <ecNumber evidence="7">2.2.1.9</ecNumber>
    </recommendedName>
    <alternativeName>
        <fullName evidence="7">Menaquinone biosynthesis protein MenD</fullName>
    </alternativeName>
</protein>
<comment type="pathway">
    <text evidence="7">Quinol/quinone metabolism; 1,4-dihydroxy-2-naphthoate biosynthesis; 1,4-dihydroxy-2-naphthoate from chorismate: step 2/7.</text>
</comment>
<sequence length="580" mass="65163">MSHQEKLTYYIAQFVDELARSGITDVVISPGSRSTPLALTFAEHSSIKHWVNLDERSAAFFALGMAKEQNRPVALVCTSGTATANYYPAIIEAYYSRVPLVVLTADRPHELRDVGAPQAIDQIKMYGDYVKWFHEMALPEKHESMLNYARSMASRAAATAYEGNPGPVQLNFPLREPLVPDFHLPDIWESPTKDVYFPHVSGIRTLDERQLDRVLTQLADRKQGLLVCGPQMDTGLRESIARLAKTWNIPILADPLSQIRTGPHSKELVIESYDSILKSSKVRSSLKPDFIIRFGAMPVSKPYRFFMEENPDILHIVVEAYEGYREPTLTNTHYIYSDPAQFCIQSADYSAGMEMDPDWTDKWKKLNQMVRRKWAEGEELTEGHAVSILNQVIKDQHLLFVGNSMPIRDVDTFFTAIDRDCVIAGNRGANGIDGTISSAAGAAAHGRKVTLLLGDLTFFHDLNGLHAVKQYGIDLTVIVINNNGGGIFSFLPQAKESSDHFEVLFGTPLDLDFQHAVTMYGGHYERITSLEHLKSSLNQAYNNGGLKVLEVQTNREENAEWHRKQWNEIEAYALEISGEN</sequence>
<dbReference type="NCBIfam" id="TIGR00173">
    <property type="entry name" value="menD"/>
    <property type="match status" value="1"/>
</dbReference>
<evidence type="ECO:0000313" key="12">
    <source>
        <dbReference type="Proteomes" id="UP001500880"/>
    </source>
</evidence>
<keyword evidence="1 7" id="KW-0474">Menaquinone biosynthesis</keyword>
<dbReference type="HAMAP" id="MF_01659">
    <property type="entry name" value="MenD"/>
    <property type="match status" value="1"/>
</dbReference>
<accession>A0ABN1BLA9</accession>
<dbReference type="InterPro" id="IPR004433">
    <property type="entry name" value="MenaQ_synth_MenD"/>
</dbReference>
<dbReference type="InterPro" id="IPR012001">
    <property type="entry name" value="Thiamin_PyroP_enz_TPP-bd_dom"/>
</dbReference>
<dbReference type="Proteomes" id="UP001500880">
    <property type="component" value="Unassembled WGS sequence"/>
</dbReference>
<evidence type="ECO:0000259" key="8">
    <source>
        <dbReference type="Pfam" id="PF02775"/>
    </source>
</evidence>
<dbReference type="CDD" id="cd02009">
    <property type="entry name" value="TPP_SHCHC_synthase"/>
    <property type="match status" value="1"/>
</dbReference>
<comment type="subunit">
    <text evidence="7">Homodimer.</text>
</comment>
<comment type="cofactor">
    <cofactor evidence="7">
        <name>Mg(2+)</name>
        <dbReference type="ChEBI" id="CHEBI:18420"/>
    </cofactor>
    <cofactor evidence="7">
        <name>Mn(2+)</name>
        <dbReference type="ChEBI" id="CHEBI:29035"/>
    </cofactor>
</comment>
<comment type="catalytic activity">
    <reaction evidence="7">
        <text>isochorismate + 2-oxoglutarate + H(+) = 5-enolpyruvoyl-6-hydroxy-2-succinyl-cyclohex-3-ene-1-carboxylate + CO2</text>
        <dbReference type="Rhea" id="RHEA:25593"/>
        <dbReference type="ChEBI" id="CHEBI:15378"/>
        <dbReference type="ChEBI" id="CHEBI:16526"/>
        <dbReference type="ChEBI" id="CHEBI:16810"/>
        <dbReference type="ChEBI" id="CHEBI:29780"/>
        <dbReference type="ChEBI" id="CHEBI:58818"/>
        <dbReference type="EC" id="2.2.1.9"/>
    </reaction>
</comment>
<feature type="domain" description="Thiamine pyrophosphate enzyme TPP-binding" evidence="8">
    <location>
        <begin position="435"/>
        <end position="551"/>
    </location>
</feature>
<dbReference type="EC" id="2.2.1.9" evidence="7"/>
<evidence type="ECO:0000256" key="5">
    <source>
        <dbReference type="ARBA" id="ARBA00023052"/>
    </source>
</evidence>
<evidence type="ECO:0000256" key="6">
    <source>
        <dbReference type="ARBA" id="ARBA00023211"/>
    </source>
</evidence>
<evidence type="ECO:0000256" key="3">
    <source>
        <dbReference type="ARBA" id="ARBA00022723"/>
    </source>
</evidence>
<dbReference type="PANTHER" id="PTHR42916:SF1">
    <property type="entry name" value="PROTEIN PHYLLO, CHLOROPLASTIC"/>
    <property type="match status" value="1"/>
</dbReference>
<keyword evidence="3 7" id="KW-0479">Metal-binding</keyword>
<evidence type="ECO:0000256" key="1">
    <source>
        <dbReference type="ARBA" id="ARBA00022428"/>
    </source>
</evidence>
<comment type="pathway">
    <text evidence="7">Quinol/quinone metabolism; menaquinone biosynthesis.</text>
</comment>